<sequence length="370" mass="41170">MVSDRELDERQATVYEIEGRQHVRASPGFTEAITRAHAAQQRPRCVCVPGGLETYIAKLADYYVIKRMPGTGHLHAASCPHFEPTANESGLRPLLGTAIREDPSTGLIALRLDFALSKSAVREPRRHPNVTEAGAARSRLPRLSLRGLLHHLWDQADLTRWHPGFEGKRSWATVWRHLQQAAQQNIVGGVSLSSRLYVPEPFTPGDQDAIRLRRSACWARTAMVLGGHQALNLVIAEVKAIEPARYAFHALVKQVPDIGFALDGNLYKSLARHFSEELGIWGASESVRMIMIASFGISSAGVPTISKLSLMPVTQQWLPVENMDEQQLVERLIHEGRAFKKILRYDLSRNSKAPCIILTDRGEAAMPIYS</sequence>
<organism evidence="1 2">
    <name type="scientific">Pelomonas aquatica</name>
    <dbReference type="NCBI Taxonomy" id="431058"/>
    <lineage>
        <taxon>Bacteria</taxon>
        <taxon>Pseudomonadati</taxon>
        <taxon>Pseudomonadota</taxon>
        <taxon>Betaproteobacteria</taxon>
        <taxon>Burkholderiales</taxon>
        <taxon>Sphaerotilaceae</taxon>
        <taxon>Roseateles</taxon>
    </lineage>
</organism>
<protein>
    <submittedName>
        <fullName evidence="1">DUF1173 domain-containing protein</fullName>
    </submittedName>
</protein>
<evidence type="ECO:0000313" key="2">
    <source>
        <dbReference type="Proteomes" id="UP001152766"/>
    </source>
</evidence>
<keyword evidence="2" id="KW-1185">Reference proteome</keyword>
<dbReference type="Pfam" id="PF06666">
    <property type="entry name" value="DUF1173"/>
    <property type="match status" value="1"/>
</dbReference>
<accession>A0A9X4R3X1</accession>
<name>A0A9X4R3X1_9BURK</name>
<dbReference type="InterPro" id="IPR009553">
    <property type="entry name" value="DUF1173"/>
</dbReference>
<dbReference type="EMBL" id="SGUG01000004">
    <property type="protein sequence ID" value="MDG0861494.1"/>
    <property type="molecule type" value="Genomic_DNA"/>
</dbReference>
<dbReference type="AlphaFoldDB" id="A0A9X4R3X1"/>
<reference evidence="1" key="1">
    <citation type="submission" date="2019-02" db="EMBL/GenBank/DDBJ databases">
        <title>Draft genome of the type strain Pelomonas aquatica CCUG 52575T.</title>
        <authorList>
            <person name="Gomila M."/>
            <person name="Lalucat J."/>
        </authorList>
    </citation>
    <scope>NUCLEOTIDE SEQUENCE</scope>
    <source>
        <strain evidence="1">CCUG 52575</strain>
    </source>
</reference>
<dbReference type="Proteomes" id="UP001152766">
    <property type="component" value="Unassembled WGS sequence"/>
</dbReference>
<gene>
    <name evidence="1" type="ORF">EXJ73_03265</name>
</gene>
<proteinExistence type="predicted"/>
<comment type="caution">
    <text evidence="1">The sequence shown here is derived from an EMBL/GenBank/DDBJ whole genome shotgun (WGS) entry which is preliminary data.</text>
</comment>
<evidence type="ECO:0000313" key="1">
    <source>
        <dbReference type="EMBL" id="MDG0861494.1"/>
    </source>
</evidence>